<evidence type="ECO:0000313" key="2">
    <source>
        <dbReference type="EMBL" id="MBP2239208.1"/>
    </source>
</evidence>
<accession>A0ABS4R8J6</accession>
<name>A0ABS4R8J6_9HYPH</name>
<feature type="compositionally biased region" description="Basic and acidic residues" evidence="1">
    <location>
        <begin position="52"/>
        <end position="63"/>
    </location>
</feature>
<protein>
    <submittedName>
        <fullName evidence="2">Uncharacterized protein</fullName>
    </submittedName>
</protein>
<evidence type="ECO:0000256" key="1">
    <source>
        <dbReference type="SAM" id="MobiDB-lite"/>
    </source>
</evidence>
<dbReference type="Proteomes" id="UP000730739">
    <property type="component" value="Unassembled WGS sequence"/>
</dbReference>
<sequence>MPPVRHSFLPRRVLREDCLKGSVAAAMVAREGDNHPAETPDDSHSKSTNQKGETDATNEIKSR</sequence>
<gene>
    <name evidence="2" type="ORF">J2Z31_005749</name>
</gene>
<dbReference type="EMBL" id="JAGILA010000011">
    <property type="protein sequence ID" value="MBP2239208.1"/>
    <property type="molecule type" value="Genomic_DNA"/>
</dbReference>
<keyword evidence="3" id="KW-1185">Reference proteome</keyword>
<proteinExistence type="predicted"/>
<organism evidence="2 3">
    <name type="scientific">Sinorhizobium kostiense</name>
    <dbReference type="NCBI Taxonomy" id="76747"/>
    <lineage>
        <taxon>Bacteria</taxon>
        <taxon>Pseudomonadati</taxon>
        <taxon>Pseudomonadota</taxon>
        <taxon>Alphaproteobacteria</taxon>
        <taxon>Hyphomicrobiales</taxon>
        <taxon>Rhizobiaceae</taxon>
        <taxon>Sinorhizobium/Ensifer group</taxon>
        <taxon>Sinorhizobium</taxon>
    </lineage>
</organism>
<feature type="region of interest" description="Disordered" evidence="1">
    <location>
        <begin position="28"/>
        <end position="63"/>
    </location>
</feature>
<comment type="caution">
    <text evidence="2">The sequence shown here is derived from an EMBL/GenBank/DDBJ whole genome shotgun (WGS) entry which is preliminary data.</text>
</comment>
<reference evidence="2 3" key="1">
    <citation type="submission" date="2021-03" db="EMBL/GenBank/DDBJ databases">
        <title>Genomic Encyclopedia of Type Strains, Phase IV (KMG-IV): sequencing the most valuable type-strain genomes for metagenomic binning, comparative biology and taxonomic classification.</title>
        <authorList>
            <person name="Goeker M."/>
        </authorList>
    </citation>
    <scope>NUCLEOTIDE SEQUENCE [LARGE SCALE GENOMIC DNA]</scope>
    <source>
        <strain evidence="2 3">DSM 13372</strain>
    </source>
</reference>
<evidence type="ECO:0000313" key="3">
    <source>
        <dbReference type="Proteomes" id="UP000730739"/>
    </source>
</evidence>
<feature type="compositionally biased region" description="Basic and acidic residues" evidence="1">
    <location>
        <begin position="30"/>
        <end position="45"/>
    </location>
</feature>